<name>U4LDR7_PYROM</name>
<dbReference type="OrthoDB" id="5282160at2759"/>
<evidence type="ECO:0000313" key="2">
    <source>
        <dbReference type="EMBL" id="CCX29672.1"/>
    </source>
</evidence>
<keyword evidence="1" id="KW-0812">Transmembrane</keyword>
<keyword evidence="1" id="KW-1133">Transmembrane helix</keyword>
<feature type="transmembrane region" description="Helical" evidence="1">
    <location>
        <begin position="107"/>
        <end position="127"/>
    </location>
</feature>
<keyword evidence="1" id="KW-0472">Membrane</keyword>
<organism evidence="2 3">
    <name type="scientific">Pyronema omphalodes (strain CBS 100304)</name>
    <name type="common">Pyronema confluens</name>
    <dbReference type="NCBI Taxonomy" id="1076935"/>
    <lineage>
        <taxon>Eukaryota</taxon>
        <taxon>Fungi</taxon>
        <taxon>Dikarya</taxon>
        <taxon>Ascomycota</taxon>
        <taxon>Pezizomycotina</taxon>
        <taxon>Pezizomycetes</taxon>
        <taxon>Pezizales</taxon>
        <taxon>Pyronemataceae</taxon>
        <taxon>Pyronema</taxon>
    </lineage>
</organism>
<dbReference type="Proteomes" id="UP000018144">
    <property type="component" value="Unassembled WGS sequence"/>
</dbReference>
<sequence>MWNVPIPVINVTYKYLLIPLNAALVVWVVWMNYAWIHPTSDNSLPLRGKGLWHYNIYYMCLCIACVVIGFLNVFIVYKAFSQVPRRWKKYKNASTWSCCRATPIYKVYAGLIMVLVFSYGLIAAVAFRDVFAELAYNTECDGYRLMADIEIRDEFPAWTGAPGSPVYDASSTIRFFKDGRYQYTMDLVRGFNQSLGFDNLDEYNRPMSRNQWGNFELALRMPGIAVKGGPPQKGEYFNTTKMLDDQSRGVNYTVPGPIASIQYKVWNSSYAVTFTNNTAPGFRAETRLGGFSSGNTGLKFPELDLEQGNKGPWRYTDNVCLPPRLFMRGRNRMEYAIFGELERGCRRYKMCAVQKDKKASTDKQAFSQFIESIWQVTVGLVAWEYESYSKCCRRRE</sequence>
<evidence type="ECO:0000313" key="3">
    <source>
        <dbReference type="Proteomes" id="UP000018144"/>
    </source>
</evidence>
<dbReference type="AlphaFoldDB" id="U4LDR7"/>
<accession>U4LDR7</accession>
<keyword evidence="3" id="KW-1185">Reference proteome</keyword>
<evidence type="ECO:0000256" key="1">
    <source>
        <dbReference type="SAM" id="Phobius"/>
    </source>
</evidence>
<gene>
    <name evidence="2" type="ORF">PCON_06333</name>
</gene>
<feature type="transmembrane region" description="Helical" evidence="1">
    <location>
        <begin position="12"/>
        <end position="36"/>
    </location>
</feature>
<feature type="transmembrane region" description="Helical" evidence="1">
    <location>
        <begin position="56"/>
        <end position="80"/>
    </location>
</feature>
<proteinExistence type="predicted"/>
<reference evidence="2 3" key="1">
    <citation type="journal article" date="2013" name="PLoS Genet.">
        <title>The genome and development-dependent transcriptomes of Pyronema confluens: a window into fungal evolution.</title>
        <authorList>
            <person name="Traeger S."/>
            <person name="Altegoer F."/>
            <person name="Freitag M."/>
            <person name="Gabaldon T."/>
            <person name="Kempken F."/>
            <person name="Kumar A."/>
            <person name="Marcet-Houben M."/>
            <person name="Poggeler S."/>
            <person name="Stajich J.E."/>
            <person name="Nowrousian M."/>
        </authorList>
    </citation>
    <scope>NUCLEOTIDE SEQUENCE [LARGE SCALE GENOMIC DNA]</scope>
    <source>
        <strain evidence="3">CBS 100304</strain>
        <tissue evidence="2">Vegetative mycelium</tissue>
    </source>
</reference>
<protein>
    <submittedName>
        <fullName evidence="2">Uncharacterized protein</fullName>
    </submittedName>
</protein>
<dbReference type="EMBL" id="HF935309">
    <property type="protein sequence ID" value="CCX29672.1"/>
    <property type="molecule type" value="Genomic_DNA"/>
</dbReference>